<comment type="subcellular location">
    <subcellularLocation>
        <location evidence="2">Cell membrane</location>
        <topology evidence="2">Multi-pass membrane protein</topology>
    </subcellularLocation>
</comment>
<dbReference type="GO" id="GO:0055085">
    <property type="term" value="P:transmembrane transport"/>
    <property type="evidence" value="ECO:0007669"/>
    <property type="project" value="InterPro"/>
</dbReference>
<dbReference type="NCBIfam" id="TIGR04408">
    <property type="entry name" value="LptG_lptG"/>
    <property type="match status" value="1"/>
</dbReference>
<dbReference type="STRING" id="1235990.BMSBPS_0143"/>
<keyword evidence="10" id="KW-1185">Reference proteome</keyword>
<dbReference type="Pfam" id="PF03739">
    <property type="entry name" value="LptF_LptG"/>
    <property type="match status" value="1"/>
</dbReference>
<evidence type="ECO:0000256" key="6">
    <source>
        <dbReference type="ARBA" id="ARBA00022989"/>
    </source>
</evidence>
<evidence type="ECO:0000313" key="10">
    <source>
        <dbReference type="Proteomes" id="UP000016900"/>
    </source>
</evidence>
<evidence type="ECO:0000256" key="7">
    <source>
        <dbReference type="ARBA" id="ARBA00023136"/>
    </source>
</evidence>
<dbReference type="AlphaFoldDB" id="U3U821"/>
<dbReference type="InterPro" id="IPR030923">
    <property type="entry name" value="LptG"/>
</dbReference>
<dbReference type="RefSeq" id="WP_022564508.1">
    <property type="nucleotide sequence ID" value="NZ_CP010907.1"/>
</dbReference>
<comment type="similarity">
    <text evidence="3">Belongs to the LptF/LptG family.</text>
</comment>
<evidence type="ECO:0000256" key="1">
    <source>
        <dbReference type="ARBA" id="ARBA00002265"/>
    </source>
</evidence>
<evidence type="ECO:0000256" key="5">
    <source>
        <dbReference type="ARBA" id="ARBA00022692"/>
    </source>
</evidence>
<dbReference type="KEGG" id="hhs:HHS_05190"/>
<dbReference type="GO" id="GO:0043190">
    <property type="term" value="C:ATP-binding cassette (ABC) transporter complex"/>
    <property type="evidence" value="ECO:0007669"/>
    <property type="project" value="InterPro"/>
</dbReference>
<keyword evidence="5" id="KW-0812">Transmembrane</keyword>
<evidence type="ECO:0000256" key="4">
    <source>
        <dbReference type="ARBA" id="ARBA00022475"/>
    </source>
</evidence>
<keyword evidence="4" id="KW-1003">Cell membrane</keyword>
<keyword evidence="7" id="KW-0472">Membrane</keyword>
<dbReference type="OrthoDB" id="9776227at2"/>
<evidence type="ECO:0000256" key="2">
    <source>
        <dbReference type="ARBA" id="ARBA00004651"/>
    </source>
</evidence>
<name>U3U821_9GAMM</name>
<protein>
    <submittedName>
        <fullName evidence="9">Uncharacterized protein</fullName>
    </submittedName>
</protein>
<dbReference type="EMBL" id="AP012554">
    <property type="protein sequence ID" value="BAO00489.1"/>
    <property type="molecule type" value="Genomic_DNA"/>
</dbReference>
<gene>
    <name evidence="9" type="ORF">HHS_05190</name>
</gene>
<sequence length="359" mass="41206">MFKILDRYIGKKVFNIIMIALFILLSLSAIIKFIEQLRQTWQGNYTALGAAYYTILTVPKDIEIFFSMAVLLGGIIGLGILAQHNELVVMQAIGFTHARIVLAVIKITVPLVISMMLLSECVVDNCERIARNYRTEQLYGGPFFSKNNKLWIRDGNSFIYINHIKDNTNIVNINIYTFDAQFHLTKWLYAEQGTWNETRGAWMLEQIDELHFKNFLQQVIKSHILIREWNTNLTPDKLSVLVLDPYSLSINGLYKYSKYLENSGQESGRYVLNMWRKIFLPFSIVSMLLTALSCIMGPLLNVSMTTRVVTGISFGFLFYVLDQIFSPLTLIFGMSSVIGAIFPSVVFFTLSLFLFIKYH</sequence>
<dbReference type="PANTHER" id="PTHR33529:SF2">
    <property type="entry name" value="LIPOPOLYSACCHARIDE EXPORT SYSTEM PERMEASE PROTEIN LPTG"/>
    <property type="match status" value="1"/>
</dbReference>
<keyword evidence="6" id="KW-1133">Transmembrane helix</keyword>
<proteinExistence type="inferred from homology"/>
<evidence type="ECO:0000256" key="3">
    <source>
        <dbReference type="ARBA" id="ARBA00007725"/>
    </source>
</evidence>
<evidence type="ECO:0000256" key="8">
    <source>
        <dbReference type="ARBA" id="ARBA00026081"/>
    </source>
</evidence>
<dbReference type="Proteomes" id="UP000016900">
    <property type="component" value="Chromosome"/>
</dbReference>
<dbReference type="KEGG" id="pck:BMSBPS_0143"/>
<reference evidence="9 10" key="1">
    <citation type="submission" date="2012-10" db="EMBL/GenBank/DDBJ databases">
        <title>Genome sequence of the symbiont of the pentatomidae stink bug Halyomorpha halys.</title>
        <authorList>
            <person name="Kobayashi H."/>
            <person name="Fujii-Muramatsu R."/>
            <person name="Takeishi K."/>
            <person name="Noda H."/>
        </authorList>
    </citation>
    <scope>NUCLEOTIDE SEQUENCE [LARGE SCALE GENOMIC DNA]</scope>
</reference>
<dbReference type="GO" id="GO:0015920">
    <property type="term" value="P:lipopolysaccharide transport"/>
    <property type="evidence" value="ECO:0007669"/>
    <property type="project" value="TreeGrafter"/>
</dbReference>
<comment type="function">
    <text evidence="1">Part of the ABC transporter complex LptBFG involved in the translocation of lipopolysaccharide (LPS) from the inner membrane to the outer membrane.</text>
</comment>
<dbReference type="eggNOG" id="COG0795">
    <property type="taxonomic scope" value="Bacteria"/>
</dbReference>
<dbReference type="PANTHER" id="PTHR33529">
    <property type="entry name" value="SLR0882 PROTEIN-RELATED"/>
    <property type="match status" value="1"/>
</dbReference>
<evidence type="ECO:0000313" key="9">
    <source>
        <dbReference type="EMBL" id="BAO00489.1"/>
    </source>
</evidence>
<dbReference type="InterPro" id="IPR005495">
    <property type="entry name" value="LptG/LptF_permease"/>
</dbReference>
<comment type="subunit">
    <text evidence="8">Component of the lipopolysaccharide transport and assembly complex. The LptBFG transporter is composed of two ATP-binding proteins (LptB) and two transmembrane proteins (LptF and LptG).</text>
</comment>
<organism evidence="9 10">
    <name type="scientific">Candidatus Pantoea carbekii</name>
    <dbReference type="NCBI Taxonomy" id="1235990"/>
    <lineage>
        <taxon>Bacteria</taxon>
        <taxon>Pseudomonadati</taxon>
        <taxon>Pseudomonadota</taxon>
        <taxon>Gammaproteobacteria</taxon>
        <taxon>Enterobacterales</taxon>
        <taxon>Erwiniaceae</taxon>
        <taxon>Pantoea</taxon>
    </lineage>
</organism>
<dbReference type="PATRIC" id="fig|1235990.3.peg.515"/>
<accession>U3U821</accession>